<dbReference type="InterPro" id="IPR003448">
    <property type="entry name" value="Mopterin_biosynth_MoaE"/>
</dbReference>
<dbReference type="KEGG" id="sapp:SAC06_06070"/>
<accession>A0AAU7V4T7</accession>
<name>A0AAU7V4T7_9ACTO</name>
<proteinExistence type="predicted"/>
<dbReference type="SUPFAM" id="SSF54690">
    <property type="entry name" value="Molybdopterin synthase subunit MoaE"/>
    <property type="match status" value="1"/>
</dbReference>
<dbReference type="AlphaFoldDB" id="A0AAU7V4T7"/>
<dbReference type="CDD" id="cd00756">
    <property type="entry name" value="MoaE"/>
    <property type="match status" value="1"/>
</dbReference>
<evidence type="ECO:0000313" key="1">
    <source>
        <dbReference type="EMBL" id="XBW07217.1"/>
    </source>
</evidence>
<dbReference type="EMBL" id="CP138335">
    <property type="protein sequence ID" value="XBW07217.1"/>
    <property type="molecule type" value="Genomic_DNA"/>
</dbReference>
<dbReference type="Pfam" id="PF02391">
    <property type="entry name" value="MoaE"/>
    <property type="match status" value="1"/>
</dbReference>
<dbReference type="PANTHER" id="PTHR23404">
    <property type="entry name" value="MOLYBDOPTERIN SYNTHASE RELATED"/>
    <property type="match status" value="1"/>
</dbReference>
<dbReference type="RefSeq" id="WP_350257423.1">
    <property type="nucleotide sequence ID" value="NZ_CP138335.1"/>
</dbReference>
<reference evidence="1" key="1">
    <citation type="submission" date="2023-11" db="EMBL/GenBank/DDBJ databases">
        <title>Scrofimicrobium hongkongense sp. nov., isolated from a patient with peritonitis.</title>
        <authorList>
            <person name="Lao H.Y."/>
            <person name="Wong A.Y.P."/>
            <person name="Ng T.L."/>
            <person name="Wong R.Y.L."/>
            <person name="Yau M.C.Y."/>
            <person name="Lam J.Y.W."/>
            <person name="Siu G.K.H."/>
        </authorList>
    </citation>
    <scope>NUCLEOTIDE SEQUENCE</scope>
    <source>
        <strain evidence="1">R131</strain>
    </source>
</reference>
<dbReference type="Gene3D" id="3.90.1170.40">
    <property type="entry name" value="Molybdopterin biosynthesis MoaE subunit"/>
    <property type="match status" value="1"/>
</dbReference>
<protein>
    <submittedName>
        <fullName evidence="1">Molybdenum cofactor biosynthesis protein MoaE</fullName>
    </submittedName>
</protein>
<dbReference type="GO" id="GO:0006777">
    <property type="term" value="P:Mo-molybdopterin cofactor biosynthetic process"/>
    <property type="evidence" value="ECO:0007669"/>
    <property type="project" value="InterPro"/>
</dbReference>
<gene>
    <name evidence="1" type="ORF">SAC06_06070</name>
</gene>
<dbReference type="InterPro" id="IPR036563">
    <property type="entry name" value="MoaE_sf"/>
</dbReference>
<organism evidence="1">
    <name type="scientific">Scrofimicrobium appendicitidis</name>
    <dbReference type="NCBI Taxonomy" id="3079930"/>
    <lineage>
        <taxon>Bacteria</taxon>
        <taxon>Bacillati</taxon>
        <taxon>Actinomycetota</taxon>
        <taxon>Actinomycetes</taxon>
        <taxon>Actinomycetales</taxon>
        <taxon>Actinomycetaceae</taxon>
        <taxon>Scrofimicrobium</taxon>
    </lineage>
</organism>
<sequence length="150" mass="16173">MSTELMVELSSEPIDVVRQLAAASGSQHGATTMFLGSVRDHDPQVGQERVVAIEYSAHPEASATLQREVAQLAEETLAEDWSGVDARVVVIHRIGPVQVGEPAMLVIVSTAHRHPGSKLVPALVERIKATAPIWKRQILADGSSQWSNLP</sequence>